<dbReference type="AlphaFoldDB" id="A0A2P2NL16"/>
<organism evidence="1">
    <name type="scientific">Rhizophora mucronata</name>
    <name type="common">Asiatic mangrove</name>
    <dbReference type="NCBI Taxonomy" id="61149"/>
    <lineage>
        <taxon>Eukaryota</taxon>
        <taxon>Viridiplantae</taxon>
        <taxon>Streptophyta</taxon>
        <taxon>Embryophyta</taxon>
        <taxon>Tracheophyta</taxon>
        <taxon>Spermatophyta</taxon>
        <taxon>Magnoliopsida</taxon>
        <taxon>eudicotyledons</taxon>
        <taxon>Gunneridae</taxon>
        <taxon>Pentapetalae</taxon>
        <taxon>rosids</taxon>
        <taxon>fabids</taxon>
        <taxon>Malpighiales</taxon>
        <taxon>Rhizophoraceae</taxon>
        <taxon>Rhizophora</taxon>
    </lineage>
</organism>
<reference evidence="1" key="1">
    <citation type="submission" date="2018-02" db="EMBL/GenBank/DDBJ databases">
        <title>Rhizophora mucronata_Transcriptome.</title>
        <authorList>
            <person name="Meera S.P."/>
            <person name="Sreeshan A."/>
            <person name="Augustine A."/>
        </authorList>
    </citation>
    <scope>NUCLEOTIDE SEQUENCE</scope>
    <source>
        <tissue evidence="1">Leaf</tissue>
    </source>
</reference>
<name>A0A2P2NL16_RHIMU</name>
<proteinExistence type="predicted"/>
<protein>
    <submittedName>
        <fullName evidence="1">Uncharacterized protein</fullName>
    </submittedName>
</protein>
<evidence type="ECO:0000313" key="1">
    <source>
        <dbReference type="EMBL" id="MBX43100.1"/>
    </source>
</evidence>
<sequence length="96" mass="10934">MLRQSMLVANRVILRANLILNRHGSECWLGFVLNLESLFNSNVVFVFFELEYLFSVYIYISDYGFISSLELALVGPVCLSDDARARFGKNACSRCL</sequence>
<accession>A0A2P2NL16</accession>
<dbReference type="EMBL" id="GGEC01062616">
    <property type="protein sequence ID" value="MBX43100.1"/>
    <property type="molecule type" value="Transcribed_RNA"/>
</dbReference>